<evidence type="ECO:0000313" key="2">
    <source>
        <dbReference type="Proteomes" id="UP000250241"/>
    </source>
</evidence>
<organism evidence="1 2">
    <name type="scientific">Rothia aeria</name>
    <dbReference type="NCBI Taxonomy" id="172042"/>
    <lineage>
        <taxon>Bacteria</taxon>
        <taxon>Bacillati</taxon>
        <taxon>Actinomycetota</taxon>
        <taxon>Actinomycetes</taxon>
        <taxon>Micrococcales</taxon>
        <taxon>Micrococcaceae</taxon>
        <taxon>Rothia</taxon>
    </lineage>
</organism>
<gene>
    <name evidence="1" type="ORF">RA11412_1674</name>
</gene>
<proteinExistence type="predicted"/>
<dbReference type="EMBL" id="AP017895">
    <property type="protein sequence ID" value="BAV87973.1"/>
    <property type="molecule type" value="Genomic_DNA"/>
</dbReference>
<dbReference type="KEGG" id="raj:RA11412_1674"/>
<name>A0A2Z5R023_9MICC</name>
<reference evidence="1 2" key="1">
    <citation type="submission" date="2016-10" db="EMBL/GenBank/DDBJ databases">
        <title>Genome sequence of Rothia aeria strain JCM11412.</title>
        <authorList>
            <person name="Nambu T."/>
        </authorList>
    </citation>
    <scope>NUCLEOTIDE SEQUENCE [LARGE SCALE GENOMIC DNA]</scope>
    <source>
        <strain evidence="1 2">JCM 11412</strain>
    </source>
</reference>
<dbReference type="Proteomes" id="UP000250241">
    <property type="component" value="Chromosome"/>
</dbReference>
<evidence type="ECO:0000313" key="1">
    <source>
        <dbReference type="EMBL" id="BAV87973.1"/>
    </source>
</evidence>
<keyword evidence="2" id="KW-1185">Reference proteome</keyword>
<dbReference type="AlphaFoldDB" id="A0A2Z5R023"/>
<protein>
    <submittedName>
        <fullName evidence="1">Uncharacterized protein</fullName>
    </submittedName>
</protein>
<sequence>MASPASNGPAVINGKEYWISQTTALGDEKAVITLTTSYLASDDGEGELKPGCKYTFRYFVVASDTNHGGRKGDVKLDIQLRNPSGVLVRNTGHSYTTKSGQNTNKTTSVPFNTEVAARGVNFTAREGLYHLEITITVAAEGNRREKVAARGIGITSPYFEFSG</sequence>
<accession>A0A2Z5R023</accession>